<evidence type="ECO:0000256" key="4">
    <source>
        <dbReference type="ARBA" id="ARBA00022801"/>
    </source>
</evidence>
<dbReference type="Pfam" id="PF01979">
    <property type="entry name" value="Amidohydro_1"/>
    <property type="match status" value="1"/>
</dbReference>
<comment type="cofactor">
    <cofactor evidence="1">
        <name>Zn(2+)</name>
        <dbReference type="ChEBI" id="CHEBI:29105"/>
    </cofactor>
</comment>
<evidence type="ECO:0000259" key="5">
    <source>
        <dbReference type="Pfam" id="PF01979"/>
    </source>
</evidence>
<feature type="domain" description="Amidohydrolase-related" evidence="5">
    <location>
        <begin position="51"/>
        <end position="444"/>
    </location>
</feature>
<dbReference type="InterPro" id="IPR050378">
    <property type="entry name" value="Metallo-dep_Hydrolases_sf"/>
</dbReference>
<reference evidence="6 7" key="1">
    <citation type="submission" date="2022-04" db="EMBL/GenBank/DDBJ databases">
        <authorList>
            <person name="Grouzdev D.S."/>
            <person name="Pantiukh K.S."/>
            <person name="Krutkina M.S."/>
        </authorList>
    </citation>
    <scope>NUCLEOTIDE SEQUENCE [LARGE SCALE GENOMIC DNA]</scope>
    <source>
        <strain evidence="6 7">Jip08</strain>
    </source>
</reference>
<dbReference type="Proteomes" id="UP001202867">
    <property type="component" value="Unassembled WGS sequence"/>
</dbReference>
<dbReference type="RefSeq" id="WP_247198715.1">
    <property type="nucleotide sequence ID" value="NZ_JALKCG010000001.1"/>
</dbReference>
<dbReference type="InterPro" id="IPR006680">
    <property type="entry name" value="Amidohydro-rel"/>
</dbReference>
<name>A0ABT0DID2_9HYPH</name>
<gene>
    <name evidence="6" type="primary">hydA</name>
    <name evidence="6" type="ORF">MWN33_03230</name>
</gene>
<comment type="similarity">
    <text evidence="2">Belongs to the metallo-dependent hydrolases superfamily. Hydantoinase/dihydropyrimidinase family.</text>
</comment>
<dbReference type="SUPFAM" id="SSF51556">
    <property type="entry name" value="Metallo-dependent hydrolases"/>
    <property type="match status" value="1"/>
</dbReference>
<dbReference type="NCBIfam" id="NF009941">
    <property type="entry name" value="PRK13404.1"/>
    <property type="match status" value="1"/>
</dbReference>
<evidence type="ECO:0000313" key="6">
    <source>
        <dbReference type="EMBL" id="MCK0207040.1"/>
    </source>
</evidence>
<dbReference type="PANTHER" id="PTHR11647">
    <property type="entry name" value="HYDRANTOINASE/DIHYDROPYRIMIDINASE FAMILY MEMBER"/>
    <property type="match status" value="1"/>
</dbReference>
<keyword evidence="4 6" id="KW-0378">Hydrolase</keyword>
<dbReference type="EC" id="3.5.2.2" evidence="6"/>
<evidence type="ECO:0000256" key="3">
    <source>
        <dbReference type="ARBA" id="ARBA00022723"/>
    </source>
</evidence>
<dbReference type="InterPro" id="IPR011778">
    <property type="entry name" value="Hydantoinase/dihydroPyrase"/>
</dbReference>
<keyword evidence="7" id="KW-1185">Reference proteome</keyword>
<organism evidence="6 7">
    <name type="scientific">Ancylobacter koreensis</name>
    <dbReference type="NCBI Taxonomy" id="266121"/>
    <lineage>
        <taxon>Bacteria</taxon>
        <taxon>Pseudomonadati</taxon>
        <taxon>Pseudomonadota</taxon>
        <taxon>Alphaproteobacteria</taxon>
        <taxon>Hyphomicrobiales</taxon>
        <taxon>Xanthobacteraceae</taxon>
        <taxon>Ancylobacter</taxon>
    </lineage>
</organism>
<accession>A0ABT0DID2</accession>
<evidence type="ECO:0000256" key="1">
    <source>
        <dbReference type="ARBA" id="ARBA00001947"/>
    </source>
</evidence>
<dbReference type="EMBL" id="JALKCG010000001">
    <property type="protein sequence ID" value="MCK0207040.1"/>
    <property type="molecule type" value="Genomic_DNA"/>
</dbReference>
<proteinExistence type="inferred from homology"/>
<dbReference type="NCBIfam" id="TIGR02033">
    <property type="entry name" value="D-hydantoinase"/>
    <property type="match status" value="1"/>
</dbReference>
<protein>
    <submittedName>
        <fullName evidence="6">Dihydropyrimidinase</fullName>
        <ecNumber evidence="6">3.5.2.2</ecNumber>
    </submittedName>
</protein>
<dbReference type="InterPro" id="IPR011059">
    <property type="entry name" value="Metal-dep_hydrolase_composite"/>
</dbReference>
<keyword evidence="3" id="KW-0479">Metal-binding</keyword>
<dbReference type="CDD" id="cd01314">
    <property type="entry name" value="D-HYD"/>
    <property type="match status" value="1"/>
</dbReference>
<reference evidence="7" key="2">
    <citation type="submission" date="2023-07" db="EMBL/GenBank/DDBJ databases">
        <title>Ancylobacter moscoviensis sp. nov., facultatively methylotrophic bacteria from activated sludge and the reclassification of Starkeya novella (Starkey 1934) Kelly et al. 2000 as Ancylobacter novellus comb. nov., Starkeya koreensis Im et al. 2006 as Ancylobacter koreensis comb.nov., Angulomicrobium tetraedrale Vasil'eva et al. 1986 as Ancylobacter tetraedralis comb. nov., Angulomicrobium amanitiforme Fritz et al. 2004 as Ancylobacter amanitiformis comb. nov. and Methylorhabdus multivorans Doronina et al. 1996 as Ancylobacter multivorans comb. nov. and emended description of the genus Ancylobacter.</title>
        <authorList>
            <person name="Doronina N."/>
            <person name="Chemodurova A."/>
            <person name="Grouzdev D."/>
            <person name="Koziaeva V."/>
            <person name="Shi W."/>
            <person name="Wu L."/>
            <person name="Kaparullina E."/>
        </authorList>
    </citation>
    <scope>NUCLEOTIDE SEQUENCE [LARGE SCALE GENOMIC DNA]</scope>
    <source>
        <strain evidence="7">Jip08</strain>
    </source>
</reference>
<dbReference type="PANTHER" id="PTHR11647:SF1">
    <property type="entry name" value="COLLAPSIN RESPONSE MEDIATOR PROTEIN"/>
    <property type="match status" value="1"/>
</dbReference>
<evidence type="ECO:0000256" key="2">
    <source>
        <dbReference type="ARBA" id="ARBA00008829"/>
    </source>
</evidence>
<dbReference type="GO" id="GO:0004157">
    <property type="term" value="F:dihydropyrimidinase activity"/>
    <property type="evidence" value="ECO:0007669"/>
    <property type="project" value="UniProtKB-EC"/>
</dbReference>
<dbReference type="SUPFAM" id="SSF51338">
    <property type="entry name" value="Composite domain of metallo-dependent hydrolases"/>
    <property type="match status" value="2"/>
</dbReference>
<dbReference type="Gene3D" id="2.30.40.10">
    <property type="entry name" value="Urease, subunit C, domain 1"/>
    <property type="match status" value="1"/>
</dbReference>
<dbReference type="Gene3D" id="3.20.20.140">
    <property type="entry name" value="Metal-dependent hydrolases"/>
    <property type="match status" value="1"/>
</dbReference>
<comment type="caution">
    <text evidence="6">The sequence shown here is derived from an EMBL/GenBank/DDBJ whole genome shotgun (WGS) entry which is preliminary data.</text>
</comment>
<sequence>MSEFDTIIRGGTVVTASDTVRADVGIRGGRIVAVAESLTGGAKEIDASGLLVMPGGIDSHVHLAQPAFGGPAMADDFESGTRSAIAGGNTTVLPFALQPRGASLRQSVMDYHKEAEGKCYCDYGFHLIISDPTASVLGQELPALVEDGYTSFKVFMTYDDLVLNDRQLLDVFDCARGCGALVMVHCEGYDAIRFMTQKLEAAGKTAPYYHGTSRPQSVEREATHRAISHAELTDVPIMVVHVSGREPMEQIRWAQQKGLKVYGETCPQYVALTAEDMKGLNMDESGGKYVCSPPPRDHASWDAIWEGIRTGVFQTFSSDHCAFYYEGEMGKLNPKARTSFRWVPNGIPGVETRMQILFSKGVVEGRITLNEFVALTSTNHAKIYGLYPKKGSIAPGFDADIVLWDANRKETITQSLMHHAADYTPYEGMVVTGWPVMTLLRGKVMAEDRRIVGAPGDGGFLKRELSPYAVPAGSGGAMGMAGA</sequence>
<evidence type="ECO:0000313" key="7">
    <source>
        <dbReference type="Proteomes" id="UP001202867"/>
    </source>
</evidence>
<dbReference type="InterPro" id="IPR032466">
    <property type="entry name" value="Metal_Hydrolase"/>
</dbReference>